<proteinExistence type="predicted"/>
<evidence type="ECO:0000313" key="1">
    <source>
        <dbReference type="EMBL" id="PYH99770.1"/>
    </source>
</evidence>
<dbReference type="Pfam" id="PF13668">
    <property type="entry name" value="Ferritin_2"/>
    <property type="match status" value="1"/>
</dbReference>
<organism evidence="1 2">
    <name type="scientific">Aspergillus ellipticus CBS 707.79</name>
    <dbReference type="NCBI Taxonomy" id="1448320"/>
    <lineage>
        <taxon>Eukaryota</taxon>
        <taxon>Fungi</taxon>
        <taxon>Dikarya</taxon>
        <taxon>Ascomycota</taxon>
        <taxon>Pezizomycotina</taxon>
        <taxon>Eurotiomycetes</taxon>
        <taxon>Eurotiomycetidae</taxon>
        <taxon>Eurotiales</taxon>
        <taxon>Aspergillaceae</taxon>
        <taxon>Aspergillus</taxon>
        <taxon>Aspergillus subgen. Circumdati</taxon>
    </lineage>
</organism>
<dbReference type="AlphaFoldDB" id="A0A319DQA0"/>
<reference evidence="1 2" key="1">
    <citation type="submission" date="2018-02" db="EMBL/GenBank/DDBJ databases">
        <title>The genomes of Aspergillus section Nigri reveals drivers in fungal speciation.</title>
        <authorList>
            <consortium name="DOE Joint Genome Institute"/>
            <person name="Vesth T.C."/>
            <person name="Nybo J."/>
            <person name="Theobald S."/>
            <person name="Brandl J."/>
            <person name="Frisvad J.C."/>
            <person name="Nielsen K.F."/>
            <person name="Lyhne E.K."/>
            <person name="Kogle M.E."/>
            <person name="Kuo A."/>
            <person name="Riley R."/>
            <person name="Clum A."/>
            <person name="Nolan M."/>
            <person name="Lipzen A."/>
            <person name="Salamov A."/>
            <person name="Henrissat B."/>
            <person name="Wiebenga A."/>
            <person name="De vries R.P."/>
            <person name="Grigoriev I.V."/>
            <person name="Mortensen U.H."/>
            <person name="Andersen M.R."/>
            <person name="Baker S.E."/>
        </authorList>
    </citation>
    <scope>NUCLEOTIDE SEQUENCE [LARGE SCALE GENOMIC DNA]</scope>
    <source>
        <strain evidence="1 2">CBS 707.79</strain>
    </source>
</reference>
<protein>
    <recommendedName>
        <fullName evidence="3">Ferritin-like domain-containing protein</fullName>
    </recommendedName>
</protein>
<gene>
    <name evidence="1" type="ORF">BO71DRAFT_415262</name>
</gene>
<sequence length="316" mass="34213">MHILLTLAATALALPTIDKTSINKAAAVPGESSLFTTYAGKRTPLASNYTVAIPATDPGPPEADDILFQNLLAAEWGIYSFYQQGVEAFSAENFTSLGLPNSTYQRITEIRDNEAGHVRIFQDEITSASIKPGPCSYNYGFTSAAEYLALQVFLEVSSMAFLTGLVRQATTNDTRSALVAIGQVESRHNAWSLIDVYGVSPFSGPADTTYPYPNHILELTTLFLTNNSCPSLNPVYPNPKPNLPWTEFVRNGTTAAPGADIQIDGKDYYAVYFHGVNNISVPFDEFDPKSGVIIVVIADEEGAPTEESPSELTLLI</sequence>
<dbReference type="CDD" id="cd00657">
    <property type="entry name" value="Ferritin_like"/>
    <property type="match status" value="1"/>
</dbReference>
<keyword evidence="2" id="KW-1185">Reference proteome</keyword>
<evidence type="ECO:0008006" key="3">
    <source>
        <dbReference type="Google" id="ProtNLM"/>
    </source>
</evidence>
<evidence type="ECO:0000313" key="2">
    <source>
        <dbReference type="Proteomes" id="UP000247810"/>
    </source>
</evidence>
<dbReference type="InterPro" id="IPR009078">
    <property type="entry name" value="Ferritin-like_SF"/>
</dbReference>
<dbReference type="Proteomes" id="UP000247810">
    <property type="component" value="Unassembled WGS sequence"/>
</dbReference>
<dbReference type="VEuPathDB" id="FungiDB:BO71DRAFT_415262"/>
<accession>A0A319DQA0</accession>
<dbReference type="OrthoDB" id="1001765at2759"/>
<dbReference type="EMBL" id="KZ825799">
    <property type="protein sequence ID" value="PYH99770.1"/>
    <property type="molecule type" value="Genomic_DNA"/>
</dbReference>
<name>A0A319DQA0_9EURO</name>
<dbReference type="STRING" id="1448320.A0A319DQA0"/>
<dbReference type="SUPFAM" id="SSF47240">
    <property type="entry name" value="Ferritin-like"/>
    <property type="match status" value="1"/>
</dbReference>